<dbReference type="InterPro" id="IPR021251">
    <property type="entry name" value="DUF2793"/>
</dbReference>
<evidence type="ECO:0000313" key="1">
    <source>
        <dbReference type="EMBL" id="SDK69243.1"/>
    </source>
</evidence>
<proteinExistence type="predicted"/>
<keyword evidence="2" id="KW-1185">Reference proteome</keyword>
<dbReference type="AlphaFoldDB" id="A0A1G9DZF8"/>
<organism evidence="1 2">
    <name type="scientific">Pseudomonas indica</name>
    <dbReference type="NCBI Taxonomy" id="137658"/>
    <lineage>
        <taxon>Bacteria</taxon>
        <taxon>Pseudomonadati</taxon>
        <taxon>Pseudomonadota</taxon>
        <taxon>Gammaproteobacteria</taxon>
        <taxon>Pseudomonadales</taxon>
        <taxon>Pseudomonadaceae</taxon>
        <taxon>Pseudomonas</taxon>
    </lineage>
</organism>
<evidence type="ECO:0008006" key="3">
    <source>
        <dbReference type="Google" id="ProtNLM"/>
    </source>
</evidence>
<name>A0A1G9DZF8_9PSED</name>
<accession>A0A1G9DZF8</accession>
<dbReference type="Pfam" id="PF10983">
    <property type="entry name" value="DUF2793"/>
    <property type="match status" value="1"/>
</dbReference>
<gene>
    <name evidence="1" type="ORF">SAMN05216186_109158</name>
</gene>
<evidence type="ECO:0000313" key="2">
    <source>
        <dbReference type="Proteomes" id="UP000198706"/>
    </source>
</evidence>
<dbReference type="STRING" id="137658.SAMN05216186_109158"/>
<dbReference type="EMBL" id="FNFD01000009">
    <property type="protein sequence ID" value="SDK69243.1"/>
    <property type="molecule type" value="Genomic_DNA"/>
</dbReference>
<protein>
    <recommendedName>
        <fullName evidence="3">DUF2793 domain-containing protein</fullName>
    </recommendedName>
</protein>
<sequence length="117" mass="12311">MPAITDPNLGLNYGWTLGESGWGAGMDANLKRLGAVVSLSVKDRDLATPPASPVNGDRYLIPAGATGVWSGKTDQIAARIAGAWEYHVPKIGWLCFIEDEAVLAAYKATGWSPGIAI</sequence>
<dbReference type="RefSeq" id="WP_084337091.1">
    <property type="nucleotide sequence ID" value="NZ_FNFD01000009.1"/>
</dbReference>
<reference evidence="1 2" key="1">
    <citation type="submission" date="2016-10" db="EMBL/GenBank/DDBJ databases">
        <authorList>
            <person name="de Groot N.N."/>
        </authorList>
    </citation>
    <scope>NUCLEOTIDE SEQUENCE [LARGE SCALE GENOMIC DNA]</scope>
    <source>
        <strain evidence="1 2">JCM 21544</strain>
    </source>
</reference>
<dbReference type="Proteomes" id="UP000198706">
    <property type="component" value="Unassembled WGS sequence"/>
</dbReference>